<feature type="domain" description="Myb-like" evidence="6">
    <location>
        <begin position="102"/>
        <end position="154"/>
    </location>
</feature>
<dbReference type="PROSITE" id="PS51294">
    <property type="entry name" value="HTH_MYB"/>
    <property type="match status" value="1"/>
</dbReference>
<dbReference type="PROSITE" id="PS51293">
    <property type="entry name" value="SANT"/>
    <property type="match status" value="1"/>
</dbReference>
<dbReference type="FunFam" id="1.10.10.60:FF:000009">
    <property type="entry name" value="transcription factor MYB1R1"/>
    <property type="match status" value="1"/>
</dbReference>
<comment type="caution">
    <text evidence="9">The sequence shown here is derived from an EMBL/GenBank/DDBJ whole genome shotgun (WGS) entry which is preliminary data.</text>
</comment>
<dbReference type="SUPFAM" id="SSF46689">
    <property type="entry name" value="Homeodomain-like"/>
    <property type="match status" value="2"/>
</dbReference>
<keyword evidence="2" id="KW-0805">Transcription regulation</keyword>
<evidence type="ECO:0000259" key="8">
    <source>
        <dbReference type="PROSITE" id="PS51294"/>
    </source>
</evidence>
<feature type="domain" description="HTH myb-type" evidence="8">
    <location>
        <begin position="102"/>
        <end position="158"/>
    </location>
</feature>
<evidence type="ECO:0000259" key="6">
    <source>
        <dbReference type="PROSITE" id="PS50090"/>
    </source>
</evidence>
<comment type="subcellular location">
    <subcellularLocation>
        <location evidence="1">Nucleus</location>
    </subcellularLocation>
</comment>
<dbReference type="GO" id="GO:0005634">
    <property type="term" value="C:nucleus"/>
    <property type="evidence" value="ECO:0007669"/>
    <property type="project" value="UniProtKB-SubCell"/>
</dbReference>
<evidence type="ECO:0000256" key="1">
    <source>
        <dbReference type="ARBA" id="ARBA00004123"/>
    </source>
</evidence>
<dbReference type="EMBL" id="JACGWN010000015">
    <property type="protein sequence ID" value="KAL0401422.1"/>
    <property type="molecule type" value="Genomic_DNA"/>
</dbReference>
<gene>
    <name evidence="9" type="ORF">Slati_4172100</name>
</gene>
<keyword evidence="4" id="KW-0804">Transcription</keyword>
<dbReference type="Pfam" id="PF00249">
    <property type="entry name" value="Myb_DNA-binding"/>
    <property type="match status" value="1"/>
</dbReference>
<dbReference type="SMART" id="SM00717">
    <property type="entry name" value="SANT"/>
    <property type="match status" value="2"/>
</dbReference>
<dbReference type="InterPro" id="IPR017930">
    <property type="entry name" value="Myb_dom"/>
</dbReference>
<evidence type="ECO:0000256" key="4">
    <source>
        <dbReference type="ARBA" id="ARBA00023163"/>
    </source>
</evidence>
<evidence type="ECO:0000313" key="9">
    <source>
        <dbReference type="EMBL" id="KAL0401422.1"/>
    </source>
</evidence>
<dbReference type="InterPro" id="IPR009057">
    <property type="entry name" value="Homeodomain-like_sf"/>
</dbReference>
<accession>A0AAW2TAX9</accession>
<dbReference type="PANTHER" id="PTHR44042">
    <property type="entry name" value="DUPLICATED HOMEODOMAIN-LIKE SUPERFAMILY PROTEIN-RELATED"/>
    <property type="match status" value="1"/>
</dbReference>
<evidence type="ECO:0000256" key="2">
    <source>
        <dbReference type="ARBA" id="ARBA00023015"/>
    </source>
</evidence>
<reference evidence="9" key="1">
    <citation type="submission" date="2020-06" db="EMBL/GenBank/DDBJ databases">
        <authorList>
            <person name="Li T."/>
            <person name="Hu X."/>
            <person name="Zhang T."/>
            <person name="Song X."/>
            <person name="Zhang H."/>
            <person name="Dai N."/>
            <person name="Sheng W."/>
            <person name="Hou X."/>
            <person name="Wei L."/>
        </authorList>
    </citation>
    <scope>NUCLEOTIDE SEQUENCE</scope>
    <source>
        <strain evidence="9">KEN1</strain>
        <tissue evidence="9">Leaf</tissue>
    </source>
</reference>
<dbReference type="Gene3D" id="1.10.10.60">
    <property type="entry name" value="Homeodomain-like"/>
    <property type="match status" value="2"/>
</dbReference>
<dbReference type="PROSITE" id="PS50090">
    <property type="entry name" value="MYB_LIKE"/>
    <property type="match status" value="1"/>
</dbReference>
<name>A0AAW2TAX9_9LAMI</name>
<evidence type="ECO:0000259" key="7">
    <source>
        <dbReference type="PROSITE" id="PS51293"/>
    </source>
</evidence>
<protein>
    <submittedName>
        <fullName evidence="9">Transcription factor SRM1</fullName>
    </submittedName>
</protein>
<dbReference type="AlphaFoldDB" id="A0AAW2TAX9"/>
<reference evidence="9" key="2">
    <citation type="journal article" date="2024" name="Plant">
        <title>Genomic evolution and insights into agronomic trait innovations of Sesamum species.</title>
        <authorList>
            <person name="Miao H."/>
            <person name="Wang L."/>
            <person name="Qu L."/>
            <person name="Liu H."/>
            <person name="Sun Y."/>
            <person name="Le M."/>
            <person name="Wang Q."/>
            <person name="Wei S."/>
            <person name="Zheng Y."/>
            <person name="Lin W."/>
            <person name="Duan Y."/>
            <person name="Cao H."/>
            <person name="Xiong S."/>
            <person name="Wang X."/>
            <person name="Wei L."/>
            <person name="Li C."/>
            <person name="Ma Q."/>
            <person name="Ju M."/>
            <person name="Zhao R."/>
            <person name="Li G."/>
            <person name="Mu C."/>
            <person name="Tian Q."/>
            <person name="Mei H."/>
            <person name="Zhang T."/>
            <person name="Gao T."/>
            <person name="Zhang H."/>
        </authorList>
    </citation>
    <scope>NUCLEOTIDE SEQUENCE</scope>
    <source>
        <strain evidence="9">KEN1</strain>
    </source>
</reference>
<dbReference type="NCBIfam" id="TIGR01557">
    <property type="entry name" value="myb_SHAQKYF"/>
    <property type="match status" value="1"/>
</dbReference>
<evidence type="ECO:0000256" key="5">
    <source>
        <dbReference type="ARBA" id="ARBA00023242"/>
    </source>
</evidence>
<organism evidence="9">
    <name type="scientific">Sesamum latifolium</name>
    <dbReference type="NCBI Taxonomy" id="2727402"/>
    <lineage>
        <taxon>Eukaryota</taxon>
        <taxon>Viridiplantae</taxon>
        <taxon>Streptophyta</taxon>
        <taxon>Embryophyta</taxon>
        <taxon>Tracheophyta</taxon>
        <taxon>Spermatophyta</taxon>
        <taxon>Magnoliopsida</taxon>
        <taxon>eudicotyledons</taxon>
        <taxon>Gunneridae</taxon>
        <taxon>Pentapetalae</taxon>
        <taxon>asterids</taxon>
        <taxon>lamiids</taxon>
        <taxon>Lamiales</taxon>
        <taxon>Pedaliaceae</taxon>
        <taxon>Sesamum</taxon>
    </lineage>
</organism>
<dbReference type="InterPro" id="IPR006447">
    <property type="entry name" value="Myb_dom_plants"/>
</dbReference>
<evidence type="ECO:0000256" key="3">
    <source>
        <dbReference type="ARBA" id="ARBA00023125"/>
    </source>
</evidence>
<dbReference type="GO" id="GO:0003677">
    <property type="term" value="F:DNA binding"/>
    <property type="evidence" value="ECO:0007669"/>
    <property type="project" value="UniProtKB-KW"/>
</dbReference>
<feature type="domain" description="SANT" evidence="7">
    <location>
        <begin position="105"/>
        <end position="158"/>
    </location>
</feature>
<sequence length="162" mass="18549">MTNTTWSWSDDKIFENALVEFPEGVENRCQKIADCLPGKSPDGVRVHYSTLLYDIGQIESGLIQLPSYSDDDRGNVERVGSSAVRRTSFAACPTPRAAFPKKERKKSRPWTKEEHRLFLIGLERYGKSDWRSISRNLVVSRQPQQLASHAQKYFKRLNSKGM</sequence>
<proteinExistence type="predicted"/>
<dbReference type="PANTHER" id="PTHR44042:SF69">
    <property type="entry name" value="TRANSCRIPTION FACTOR MYB-RELATED FAMILY"/>
    <property type="match status" value="1"/>
</dbReference>
<dbReference type="InterPro" id="IPR001005">
    <property type="entry name" value="SANT/Myb"/>
</dbReference>
<keyword evidence="3" id="KW-0238">DNA-binding</keyword>
<keyword evidence="5" id="KW-0539">Nucleus</keyword>
<dbReference type="InterPro" id="IPR017884">
    <property type="entry name" value="SANT_dom"/>
</dbReference>
<dbReference type="CDD" id="cd00167">
    <property type="entry name" value="SANT"/>
    <property type="match status" value="2"/>
</dbReference>